<comment type="caution">
    <text evidence="1">The sequence shown here is derived from an EMBL/GenBank/DDBJ whole genome shotgun (WGS) entry which is preliminary data.</text>
</comment>
<reference evidence="1" key="2">
    <citation type="journal article" date="2021" name="Genome Biol. Evol.">
        <title>Developing a high-quality reference genome for a parasitic bivalve with doubly uniparental inheritance (Bivalvia: Unionida).</title>
        <authorList>
            <person name="Smith C.H."/>
        </authorList>
    </citation>
    <scope>NUCLEOTIDE SEQUENCE</scope>
    <source>
        <strain evidence="1">CHS0354</strain>
        <tissue evidence="1">Mantle</tissue>
    </source>
</reference>
<protein>
    <submittedName>
        <fullName evidence="1">Uncharacterized protein</fullName>
    </submittedName>
</protein>
<accession>A0AAE0SKG3</accession>
<reference evidence="1" key="3">
    <citation type="submission" date="2023-05" db="EMBL/GenBank/DDBJ databases">
        <authorList>
            <person name="Smith C.H."/>
        </authorList>
    </citation>
    <scope>NUCLEOTIDE SEQUENCE</scope>
    <source>
        <strain evidence="1">CHS0354</strain>
        <tissue evidence="1">Mantle</tissue>
    </source>
</reference>
<keyword evidence="2" id="KW-1185">Reference proteome</keyword>
<proteinExistence type="predicted"/>
<dbReference type="EMBL" id="JAEAOA010001521">
    <property type="protein sequence ID" value="KAK3593646.1"/>
    <property type="molecule type" value="Genomic_DNA"/>
</dbReference>
<gene>
    <name evidence="1" type="ORF">CHS0354_025537</name>
</gene>
<sequence>MLQMKATTDSTRIHIGFLCRQWLVNPVSPAGAWLAPSSIFSDSSQMTGPLPVSAIAAEKDDLVRLAIQRNNIERERRSYR</sequence>
<dbReference type="Proteomes" id="UP001195483">
    <property type="component" value="Unassembled WGS sequence"/>
</dbReference>
<reference evidence="1" key="1">
    <citation type="journal article" date="2021" name="Genome Biol. Evol.">
        <title>A High-Quality Reference Genome for a Parasitic Bivalve with Doubly Uniparental Inheritance (Bivalvia: Unionida).</title>
        <authorList>
            <person name="Smith C.H."/>
        </authorList>
    </citation>
    <scope>NUCLEOTIDE SEQUENCE</scope>
    <source>
        <strain evidence="1">CHS0354</strain>
    </source>
</reference>
<evidence type="ECO:0000313" key="1">
    <source>
        <dbReference type="EMBL" id="KAK3593646.1"/>
    </source>
</evidence>
<evidence type="ECO:0000313" key="2">
    <source>
        <dbReference type="Proteomes" id="UP001195483"/>
    </source>
</evidence>
<dbReference type="AlphaFoldDB" id="A0AAE0SKG3"/>
<name>A0AAE0SKG3_9BIVA</name>
<organism evidence="1 2">
    <name type="scientific">Potamilus streckersoni</name>
    <dbReference type="NCBI Taxonomy" id="2493646"/>
    <lineage>
        <taxon>Eukaryota</taxon>
        <taxon>Metazoa</taxon>
        <taxon>Spiralia</taxon>
        <taxon>Lophotrochozoa</taxon>
        <taxon>Mollusca</taxon>
        <taxon>Bivalvia</taxon>
        <taxon>Autobranchia</taxon>
        <taxon>Heteroconchia</taxon>
        <taxon>Palaeoheterodonta</taxon>
        <taxon>Unionida</taxon>
        <taxon>Unionoidea</taxon>
        <taxon>Unionidae</taxon>
        <taxon>Ambleminae</taxon>
        <taxon>Lampsilini</taxon>
        <taxon>Potamilus</taxon>
    </lineage>
</organism>